<dbReference type="Pfam" id="PF04909">
    <property type="entry name" value="Amidohydro_2"/>
    <property type="match status" value="1"/>
</dbReference>
<protein>
    <submittedName>
        <fullName evidence="3">Amidohydrolase family protein</fullName>
    </submittedName>
</protein>
<comment type="similarity">
    <text evidence="1">Belongs to the metallo-dependent hydrolases superfamily.</text>
</comment>
<organism evidence="3 4">
    <name type="scientific">Cohnella terricola</name>
    <dbReference type="NCBI Taxonomy" id="1289167"/>
    <lineage>
        <taxon>Bacteria</taxon>
        <taxon>Bacillati</taxon>
        <taxon>Bacillota</taxon>
        <taxon>Bacilli</taxon>
        <taxon>Bacillales</taxon>
        <taxon>Paenibacillaceae</taxon>
        <taxon>Cohnella</taxon>
    </lineage>
</organism>
<evidence type="ECO:0000259" key="2">
    <source>
        <dbReference type="Pfam" id="PF04909"/>
    </source>
</evidence>
<reference evidence="3 4" key="1">
    <citation type="submission" date="2019-07" db="EMBL/GenBank/DDBJ databases">
        <authorList>
            <person name="Kim J."/>
        </authorList>
    </citation>
    <scope>NUCLEOTIDE SEQUENCE [LARGE SCALE GENOMIC DNA]</scope>
    <source>
        <strain evidence="3 4">G13</strain>
    </source>
</reference>
<sequence>MFCGCLATGRACLCTIRSRENRNMRVDAHQHYWQPERGDYGFLTPESRTLYRDYLPNDLKSSLAACGYDRTIVVQSAPTVAETLYLLDLAEKDQTIAGVVGWVDFEAEPTEFDHQLNCLLNQSRIVGVRPMLQDLPPDYMLQPRILRNLIVFAKIGLVFEWLVYSRHLPFVYQVMEACPGLKCVINHLAKPDLRDEAGVLEWREWMSRLAKLPAVACKVSGLFTESGPEKPSEEALKPYTTFVFEQFGEDRVMFGSDWPVSLLAGEYEEVVSWTDSLVPKHWNEAQRDKLYGGNAIRWYGLQDKL</sequence>
<dbReference type="InterPro" id="IPR052350">
    <property type="entry name" value="Metallo-dep_Lactonases"/>
</dbReference>
<evidence type="ECO:0000313" key="4">
    <source>
        <dbReference type="Proteomes" id="UP000316330"/>
    </source>
</evidence>
<evidence type="ECO:0000313" key="3">
    <source>
        <dbReference type="EMBL" id="TVY04273.1"/>
    </source>
</evidence>
<dbReference type="AlphaFoldDB" id="A0A559JWK6"/>
<evidence type="ECO:0000256" key="1">
    <source>
        <dbReference type="ARBA" id="ARBA00038310"/>
    </source>
</evidence>
<dbReference type="Gene3D" id="3.20.20.140">
    <property type="entry name" value="Metal-dependent hydrolases"/>
    <property type="match status" value="1"/>
</dbReference>
<proteinExistence type="inferred from homology"/>
<dbReference type="Proteomes" id="UP000316330">
    <property type="component" value="Unassembled WGS sequence"/>
</dbReference>
<dbReference type="InterPro" id="IPR032466">
    <property type="entry name" value="Metal_Hydrolase"/>
</dbReference>
<keyword evidence="4" id="KW-1185">Reference proteome</keyword>
<dbReference type="EMBL" id="VNJJ01000001">
    <property type="protein sequence ID" value="TVY04273.1"/>
    <property type="molecule type" value="Genomic_DNA"/>
</dbReference>
<gene>
    <name evidence="3" type="ORF">FPZ45_01375</name>
</gene>
<name>A0A559JWK6_9BACL</name>
<dbReference type="GO" id="GO:0016787">
    <property type="term" value="F:hydrolase activity"/>
    <property type="evidence" value="ECO:0007669"/>
    <property type="project" value="UniProtKB-KW"/>
</dbReference>
<dbReference type="OrthoDB" id="5450317at2"/>
<dbReference type="PANTHER" id="PTHR43569">
    <property type="entry name" value="AMIDOHYDROLASE"/>
    <property type="match status" value="1"/>
</dbReference>
<dbReference type="PANTHER" id="PTHR43569:SF2">
    <property type="entry name" value="AMIDOHYDROLASE-RELATED DOMAIN-CONTAINING PROTEIN"/>
    <property type="match status" value="1"/>
</dbReference>
<dbReference type="SUPFAM" id="SSF51556">
    <property type="entry name" value="Metallo-dependent hydrolases"/>
    <property type="match status" value="1"/>
</dbReference>
<comment type="caution">
    <text evidence="3">The sequence shown here is derived from an EMBL/GenBank/DDBJ whole genome shotgun (WGS) entry which is preliminary data.</text>
</comment>
<accession>A0A559JWK6</accession>
<keyword evidence="3" id="KW-0378">Hydrolase</keyword>
<feature type="domain" description="Amidohydrolase-related" evidence="2">
    <location>
        <begin position="26"/>
        <end position="301"/>
    </location>
</feature>
<dbReference type="InterPro" id="IPR006680">
    <property type="entry name" value="Amidohydro-rel"/>
</dbReference>